<evidence type="ECO:0000313" key="3">
    <source>
        <dbReference type="Proteomes" id="UP000241769"/>
    </source>
</evidence>
<dbReference type="AlphaFoldDB" id="A0A2P6NCJ2"/>
<keyword evidence="3" id="KW-1185">Reference proteome</keyword>
<organism evidence="2 3">
    <name type="scientific">Planoprotostelium fungivorum</name>
    <dbReference type="NCBI Taxonomy" id="1890364"/>
    <lineage>
        <taxon>Eukaryota</taxon>
        <taxon>Amoebozoa</taxon>
        <taxon>Evosea</taxon>
        <taxon>Variosea</taxon>
        <taxon>Cavosteliida</taxon>
        <taxon>Cavosteliaceae</taxon>
        <taxon>Planoprotostelium</taxon>
    </lineage>
</organism>
<evidence type="ECO:0000256" key="1">
    <source>
        <dbReference type="SAM" id="MobiDB-lite"/>
    </source>
</evidence>
<protein>
    <submittedName>
        <fullName evidence="2">Uncharacterized protein</fullName>
    </submittedName>
</protein>
<reference evidence="2 3" key="1">
    <citation type="journal article" date="2018" name="Genome Biol. Evol.">
        <title>Multiple Roots of Fruiting Body Formation in Amoebozoa.</title>
        <authorList>
            <person name="Hillmann F."/>
            <person name="Forbes G."/>
            <person name="Novohradska S."/>
            <person name="Ferling I."/>
            <person name="Riege K."/>
            <person name="Groth M."/>
            <person name="Westermann M."/>
            <person name="Marz M."/>
            <person name="Spaller T."/>
            <person name="Winckler T."/>
            <person name="Schaap P."/>
            <person name="Glockner G."/>
        </authorList>
    </citation>
    <scope>NUCLEOTIDE SEQUENCE [LARGE SCALE GENOMIC DNA]</scope>
    <source>
        <strain evidence="2 3">Jena</strain>
    </source>
</reference>
<sequence length="305" mass="34881">MSIEVEVRRCCHVCKYSMMQYPRRHVCCSQCPNIVCERCFGTTRLPDASWMEVKKPYVESRMSNEVQAKKMHDRGSYVCPLCDGSCLCRRCTRYTSTEDEKDALGHEDNHTVAAILGELRESPAKRTSPRHRHQTSQVKRDDVHDLHLERSLEDAAAAIRMRAVPRRSGRFLSDEKNRSTKVSKTSKASVEISLDEGVLCSQDSSLDAHASGSELDEIDSGTEVSKVALLELKLEYKDLTERVERSLQRIEEGRKCMTTFVDHYRNIVSRMSTWTEGALRLYMNIQYASLLVKEKNKNKESTPAH</sequence>
<name>A0A2P6NCJ2_9EUKA</name>
<gene>
    <name evidence="2" type="ORF">PROFUN_01160</name>
</gene>
<dbReference type="EMBL" id="MDYQ01000121">
    <property type="protein sequence ID" value="PRP81653.1"/>
    <property type="molecule type" value="Genomic_DNA"/>
</dbReference>
<accession>A0A2P6NCJ2</accession>
<comment type="caution">
    <text evidence="2">The sequence shown here is derived from an EMBL/GenBank/DDBJ whole genome shotgun (WGS) entry which is preliminary data.</text>
</comment>
<dbReference type="Proteomes" id="UP000241769">
    <property type="component" value="Unassembled WGS sequence"/>
</dbReference>
<proteinExistence type="predicted"/>
<evidence type="ECO:0000313" key="2">
    <source>
        <dbReference type="EMBL" id="PRP81653.1"/>
    </source>
</evidence>
<dbReference type="InParanoid" id="A0A2P6NCJ2"/>
<feature type="region of interest" description="Disordered" evidence="1">
    <location>
        <begin position="120"/>
        <end position="142"/>
    </location>
</feature>